<dbReference type="PATRIC" id="fig|742725.3.peg.1435"/>
<dbReference type="Proteomes" id="UP000006008">
    <property type="component" value="Unassembled WGS sequence"/>
</dbReference>
<evidence type="ECO:0000313" key="4">
    <source>
        <dbReference type="Proteomes" id="UP000006008"/>
    </source>
</evidence>
<dbReference type="AlphaFoldDB" id="G5H9P1"/>
<dbReference type="InterPro" id="IPR050811">
    <property type="entry name" value="Phosphate_ABC_transporter"/>
</dbReference>
<comment type="caution">
    <text evidence="3">The sequence shown here is derived from an EMBL/GenBank/DDBJ whole genome shotgun (WGS) entry which is preliminary data.</text>
</comment>
<dbReference type="SUPFAM" id="SSF53850">
    <property type="entry name" value="Periplasmic binding protein-like II"/>
    <property type="match status" value="1"/>
</dbReference>
<accession>G5H9P1</accession>
<evidence type="ECO:0000256" key="1">
    <source>
        <dbReference type="ARBA" id="ARBA00022729"/>
    </source>
</evidence>
<dbReference type="OrthoDB" id="1450880at2"/>
<dbReference type="PROSITE" id="PS51257">
    <property type="entry name" value="PROKAR_LIPOPROTEIN"/>
    <property type="match status" value="1"/>
</dbReference>
<dbReference type="eggNOG" id="COG0226">
    <property type="taxonomic scope" value="Bacteria"/>
</dbReference>
<dbReference type="Pfam" id="PF12849">
    <property type="entry name" value="PBP_like_2"/>
    <property type="match status" value="1"/>
</dbReference>
<evidence type="ECO:0000259" key="2">
    <source>
        <dbReference type="Pfam" id="PF12849"/>
    </source>
</evidence>
<dbReference type="HOGENOM" id="CLU_061152_0_0_10"/>
<protein>
    <recommendedName>
        <fullName evidence="2">PBP domain-containing protein</fullName>
    </recommendedName>
</protein>
<keyword evidence="1" id="KW-0732">Signal</keyword>
<dbReference type="InterPro" id="IPR024370">
    <property type="entry name" value="PBP_domain"/>
</dbReference>
<organism evidence="3 4">
    <name type="scientific">Alistipes indistinctus YIT 12060</name>
    <dbReference type="NCBI Taxonomy" id="742725"/>
    <lineage>
        <taxon>Bacteria</taxon>
        <taxon>Pseudomonadati</taxon>
        <taxon>Bacteroidota</taxon>
        <taxon>Bacteroidia</taxon>
        <taxon>Bacteroidales</taxon>
        <taxon>Rikenellaceae</taxon>
        <taxon>Alistipes</taxon>
    </lineage>
</organism>
<dbReference type="PANTHER" id="PTHR30570">
    <property type="entry name" value="PERIPLASMIC PHOSPHATE BINDING COMPONENT OF PHOSPHATE ABC TRANSPORTER"/>
    <property type="match status" value="1"/>
</dbReference>
<proteinExistence type="predicted"/>
<dbReference type="Gene3D" id="3.40.190.10">
    <property type="entry name" value="Periplasmic binding protein-like II"/>
    <property type="match status" value="2"/>
</dbReference>
<dbReference type="STRING" id="742725.HMPREF9450_01356"/>
<keyword evidence="4" id="KW-1185">Reference proteome</keyword>
<dbReference type="RefSeq" id="WP_009134162.1">
    <property type="nucleotide sequence ID" value="NZ_CP102250.1"/>
</dbReference>
<evidence type="ECO:0000313" key="3">
    <source>
        <dbReference type="EMBL" id="EHB91307.1"/>
    </source>
</evidence>
<reference evidence="3 4" key="1">
    <citation type="submission" date="2011-08" db="EMBL/GenBank/DDBJ databases">
        <title>The Genome Sequence of Alistipes indistinctus YIT 12060.</title>
        <authorList>
            <consortium name="The Broad Institute Genome Sequencing Platform"/>
            <person name="Earl A."/>
            <person name="Ward D."/>
            <person name="Feldgarden M."/>
            <person name="Gevers D."/>
            <person name="Morotomi M."/>
            <person name="Young S.K."/>
            <person name="Zeng Q."/>
            <person name="Gargeya S."/>
            <person name="Fitzgerald M."/>
            <person name="Haas B."/>
            <person name="Abouelleil A."/>
            <person name="Alvarado L."/>
            <person name="Arachchi H.M."/>
            <person name="Berlin A."/>
            <person name="Brown A."/>
            <person name="Chapman S.B."/>
            <person name="Chen Z."/>
            <person name="Dunbar C."/>
            <person name="Freedman E."/>
            <person name="Gearin G."/>
            <person name="Gellesch M."/>
            <person name="Goldberg J."/>
            <person name="Griggs A."/>
            <person name="Gujja S."/>
            <person name="Heiman D."/>
            <person name="Howarth C."/>
            <person name="Larson L."/>
            <person name="Lui A."/>
            <person name="MacDonald P.J.P."/>
            <person name="Montmayeur A."/>
            <person name="Murphy C."/>
            <person name="Neiman D."/>
            <person name="Pearson M."/>
            <person name="Priest M."/>
            <person name="Roberts A."/>
            <person name="Saif S."/>
            <person name="Shea T."/>
            <person name="Shenoy N."/>
            <person name="Sisk P."/>
            <person name="Stolte C."/>
            <person name="Sykes S."/>
            <person name="Wortman J."/>
            <person name="Nusbaum C."/>
            <person name="Birren B."/>
        </authorList>
    </citation>
    <scope>NUCLEOTIDE SEQUENCE [LARGE SCALE GENOMIC DNA]</scope>
    <source>
        <strain evidence="3 4">YIT 12060</strain>
    </source>
</reference>
<name>G5H9P1_9BACT</name>
<sequence length="314" mass="34193">MSRNAAIVLMLCVAVAVSSCRNRSKQPTDTVSSGVIKISADESFRPLIQQEIDVFEGLYPAAGIIPEYTSEVEAINLLIKDSVRLAVSTRKLTQPEINTLNEKKLFPKEIKIATDGIALITNKQNTDSMLSLPNLTKILTGKITKWKELDPQSKLGDIQVVFDNANSSTVRYAIDSLCGGAPLYEGLSAQGNNPQVIDYVAKTPNALGVIGVSWIGNKGDSTNLSFSDRINVMRLSREDPAMVANSCKPFQAYLALGRYPLTRDVYILLTDPKSGLASGFTTFISSDRGQRIILKSGIVPATQSIRLVNVRENL</sequence>
<dbReference type="PANTHER" id="PTHR30570:SF1">
    <property type="entry name" value="PHOSPHATE-BINDING PROTEIN PSTS"/>
    <property type="match status" value="1"/>
</dbReference>
<dbReference type="EMBL" id="ADLD01000013">
    <property type="protein sequence ID" value="EHB91307.1"/>
    <property type="molecule type" value="Genomic_DNA"/>
</dbReference>
<dbReference type="GeneID" id="92815614"/>
<gene>
    <name evidence="3" type="ORF">HMPREF9450_01356</name>
</gene>
<feature type="domain" description="PBP" evidence="2">
    <location>
        <begin position="30"/>
        <end position="287"/>
    </location>
</feature>